<accession>E4T714</accession>
<reference evidence="1 2" key="2">
    <citation type="journal article" date="2011" name="Stand. Genomic Sci.">
        <title>Complete genome sequence of Paludibacter propionicigenes type strain (WB4).</title>
        <authorList>
            <person name="Gronow S."/>
            <person name="Munk C."/>
            <person name="Lapidus A."/>
            <person name="Nolan M."/>
            <person name="Lucas S."/>
            <person name="Hammon N."/>
            <person name="Deshpande S."/>
            <person name="Cheng J.F."/>
            <person name="Tapia R."/>
            <person name="Han C."/>
            <person name="Goodwin L."/>
            <person name="Pitluck S."/>
            <person name="Liolios K."/>
            <person name="Ivanova N."/>
            <person name="Mavromatis K."/>
            <person name="Mikhailova N."/>
            <person name="Pati A."/>
            <person name="Chen A."/>
            <person name="Palaniappan K."/>
            <person name="Land M."/>
            <person name="Hauser L."/>
            <person name="Chang Y.J."/>
            <person name="Jeffries C.D."/>
            <person name="Brambilla E."/>
            <person name="Rohde M."/>
            <person name="Goker M."/>
            <person name="Detter J.C."/>
            <person name="Woyke T."/>
            <person name="Bristow J."/>
            <person name="Eisen J.A."/>
            <person name="Markowitz V."/>
            <person name="Hugenholtz P."/>
            <person name="Kyrpides N.C."/>
            <person name="Klenk H.P."/>
        </authorList>
    </citation>
    <scope>NUCLEOTIDE SEQUENCE [LARGE SCALE GENOMIC DNA]</scope>
    <source>
        <strain evidence="2">DSM 17365 / JCM 13257 / WB4</strain>
    </source>
</reference>
<protein>
    <submittedName>
        <fullName evidence="1">Uncharacterized protein</fullName>
    </submittedName>
</protein>
<name>E4T714_PALPW</name>
<dbReference type="Proteomes" id="UP000008718">
    <property type="component" value="Chromosome"/>
</dbReference>
<dbReference type="EMBL" id="CP002345">
    <property type="protein sequence ID" value="ADQ80508.1"/>
    <property type="molecule type" value="Genomic_DNA"/>
</dbReference>
<proteinExistence type="predicted"/>
<dbReference type="OrthoDB" id="86940at2"/>
<reference key="1">
    <citation type="submission" date="2010-11" db="EMBL/GenBank/DDBJ databases">
        <title>The complete genome of Paludibacter propionicigenes DSM 17365.</title>
        <authorList>
            <consortium name="US DOE Joint Genome Institute (JGI-PGF)"/>
            <person name="Lucas S."/>
            <person name="Copeland A."/>
            <person name="Lapidus A."/>
            <person name="Bruce D."/>
            <person name="Goodwin L."/>
            <person name="Pitluck S."/>
            <person name="Kyrpides N."/>
            <person name="Mavromatis K."/>
            <person name="Ivanova N."/>
            <person name="Munk A.C."/>
            <person name="Brettin T."/>
            <person name="Detter J.C."/>
            <person name="Han C."/>
            <person name="Tapia R."/>
            <person name="Land M."/>
            <person name="Hauser L."/>
            <person name="Markowitz V."/>
            <person name="Cheng J.-F."/>
            <person name="Hugenholtz P."/>
            <person name="Woyke T."/>
            <person name="Wu D."/>
            <person name="Gronow S."/>
            <person name="Wellnitz S."/>
            <person name="Brambilla E."/>
            <person name="Klenk H.-P."/>
            <person name="Eisen J.A."/>
        </authorList>
    </citation>
    <scope>NUCLEOTIDE SEQUENCE</scope>
    <source>
        <strain>WB4</strain>
    </source>
</reference>
<organism evidence="1 2">
    <name type="scientific">Paludibacter propionicigenes (strain DSM 17365 / JCM 13257 / WB4)</name>
    <dbReference type="NCBI Taxonomy" id="694427"/>
    <lineage>
        <taxon>Bacteria</taxon>
        <taxon>Pseudomonadati</taxon>
        <taxon>Bacteroidota</taxon>
        <taxon>Bacteroidia</taxon>
        <taxon>Bacteroidales</taxon>
        <taxon>Paludibacteraceae</taxon>
        <taxon>Paludibacter</taxon>
    </lineage>
</organism>
<dbReference type="STRING" id="694427.Palpr_2375"/>
<gene>
    <name evidence="1" type="ordered locus">Palpr_2375</name>
</gene>
<dbReference type="RefSeq" id="WP_013445877.1">
    <property type="nucleotide sequence ID" value="NC_014734.1"/>
</dbReference>
<dbReference type="eggNOG" id="ENOG502ZBCJ">
    <property type="taxonomic scope" value="Bacteria"/>
</dbReference>
<dbReference type="HOGENOM" id="CLU_094562_0_0_10"/>
<sequence>MRQLMLTVIVFLTTVISGQTKQELTNFVPKGFVISEKITGDLNKDGLTDCVLIIKGTDKKMIVKNRNSEEVDRNRRGIIILLNKNNSFELTTKNYNCFSSENEDGGVYFAPELYIEIIKGNLSIHYGHGRYGFWRYTFRLKDSYFELIGYDSSDNRGPVVNRETSINFLSKKKKIRENTNQNVSAESEEVFKETWEKVQLDKLIKLSEIIDFDELDLENN</sequence>
<dbReference type="KEGG" id="ppn:Palpr_2375"/>
<evidence type="ECO:0000313" key="2">
    <source>
        <dbReference type="Proteomes" id="UP000008718"/>
    </source>
</evidence>
<evidence type="ECO:0000313" key="1">
    <source>
        <dbReference type="EMBL" id="ADQ80508.1"/>
    </source>
</evidence>
<dbReference type="AlphaFoldDB" id="E4T714"/>
<keyword evidence="2" id="KW-1185">Reference proteome</keyword>